<dbReference type="OrthoDB" id="7882772at2759"/>
<feature type="coiled-coil region" evidence="1">
    <location>
        <begin position="865"/>
        <end position="892"/>
    </location>
</feature>
<feature type="region of interest" description="Disordered" evidence="2">
    <location>
        <begin position="693"/>
        <end position="806"/>
    </location>
</feature>
<reference evidence="3" key="1">
    <citation type="submission" date="2015-06" db="EMBL/GenBank/DDBJ databases">
        <authorList>
            <person name="Hoefler B.C."/>
            <person name="Straight P.D."/>
        </authorList>
    </citation>
    <scope>NUCLEOTIDE SEQUENCE</scope>
</reference>
<feature type="compositionally biased region" description="Polar residues" evidence="2">
    <location>
        <begin position="733"/>
        <end position="752"/>
    </location>
</feature>
<feature type="compositionally biased region" description="Polar residues" evidence="2">
    <location>
        <begin position="772"/>
        <end position="781"/>
    </location>
</feature>
<evidence type="ECO:0000256" key="1">
    <source>
        <dbReference type="SAM" id="Coils"/>
    </source>
</evidence>
<evidence type="ECO:0008006" key="4">
    <source>
        <dbReference type="Google" id="ProtNLM"/>
    </source>
</evidence>
<protein>
    <recommendedName>
        <fullName evidence="4">Slow as molasses</fullName>
    </recommendedName>
</protein>
<evidence type="ECO:0000313" key="3">
    <source>
        <dbReference type="EMBL" id="JAI21976.1"/>
    </source>
</evidence>
<dbReference type="EMBL" id="GDHF01030338">
    <property type="protein sequence ID" value="JAI21976.1"/>
    <property type="molecule type" value="Transcribed_RNA"/>
</dbReference>
<name>A0A0K8U5Y9_BACLA</name>
<proteinExistence type="predicted"/>
<feature type="compositionally biased region" description="Polar residues" evidence="2">
    <location>
        <begin position="693"/>
        <end position="702"/>
    </location>
</feature>
<feature type="compositionally biased region" description="Polar residues" evidence="2">
    <location>
        <begin position="342"/>
        <end position="352"/>
    </location>
</feature>
<feature type="region of interest" description="Disordered" evidence="2">
    <location>
        <begin position="201"/>
        <end position="268"/>
    </location>
</feature>
<feature type="compositionally biased region" description="Polar residues" evidence="2">
    <location>
        <begin position="222"/>
        <end position="233"/>
    </location>
</feature>
<accession>A0A0K8U5Y9</accession>
<evidence type="ECO:0000256" key="2">
    <source>
        <dbReference type="SAM" id="MobiDB-lite"/>
    </source>
</evidence>
<organism evidence="3">
    <name type="scientific">Bactrocera latifrons</name>
    <name type="common">Malaysian fruit fly</name>
    <name type="synonym">Chaetodacus latifrons</name>
    <dbReference type="NCBI Taxonomy" id="174628"/>
    <lineage>
        <taxon>Eukaryota</taxon>
        <taxon>Metazoa</taxon>
        <taxon>Ecdysozoa</taxon>
        <taxon>Arthropoda</taxon>
        <taxon>Hexapoda</taxon>
        <taxon>Insecta</taxon>
        <taxon>Pterygota</taxon>
        <taxon>Neoptera</taxon>
        <taxon>Endopterygota</taxon>
        <taxon>Diptera</taxon>
        <taxon>Brachycera</taxon>
        <taxon>Muscomorpha</taxon>
        <taxon>Tephritoidea</taxon>
        <taxon>Tephritidae</taxon>
        <taxon>Bactrocera</taxon>
        <taxon>Bactrocera</taxon>
    </lineage>
</organism>
<feature type="region of interest" description="Disordered" evidence="2">
    <location>
        <begin position="913"/>
        <end position="932"/>
    </location>
</feature>
<feature type="compositionally biased region" description="Basic and acidic residues" evidence="2">
    <location>
        <begin position="830"/>
        <end position="839"/>
    </location>
</feature>
<gene>
    <name evidence="3" type="ORF">c0_g1_i1</name>
</gene>
<keyword evidence="1" id="KW-0175">Coiled coil</keyword>
<feature type="compositionally biased region" description="Basic residues" evidence="2">
    <location>
        <begin position="257"/>
        <end position="268"/>
    </location>
</feature>
<feature type="compositionally biased region" description="Polar residues" evidence="2">
    <location>
        <begin position="913"/>
        <end position="928"/>
    </location>
</feature>
<feature type="region of interest" description="Disordered" evidence="2">
    <location>
        <begin position="305"/>
        <end position="352"/>
    </location>
</feature>
<feature type="region of interest" description="Disordered" evidence="2">
    <location>
        <begin position="819"/>
        <end position="844"/>
    </location>
</feature>
<sequence length="1540" mass="175217">MNEQIIERDHAYEVLIYQRELDKIEKIIETNNMLLNSTRITSEGNADSSQQPLLLNTSSFNSENLQNCLSISRDIERQERLRQINRRLSHPTPLEAMLTYEEIYECSLEDDRYYTAQDYQNATGPRQVTDLDVSLSINDCMGYFDEDVNVDSGPSRCDTPNKLPSYGTVAAAVANFQTQMSKSMGSPPPPYKERVSPRICKQPAEPTPQTSSIQQLRKKYEQNSVNESNQKTQAKPPKVKELRRPMPSAPSPNLRPKSPKPTRKSKVKQMAHMFNNKIHQLMRRDTNEKKGYNQMDVTQTQQVNPPKKLGILKPPNKVRRWPSFRTGLPSPVPSPRFKRKPGQTNTDKPLSDSESACLVAEDVFRKLSVKDKALLYNKFIEDMAKQHPQFSVHARLMEATVQQELERSEREQKPPKVKELARELETKFNLSKPKISTWALKRLAELQKTPEYEAVNRRISISPPPPAIAAALQSLQEQDEQPNDARQTGCEVDNEEVETEELHVSTLTVVLKPSPDKLAPKREVPRILPRKTRELQFIHDMRKIERSSKRNNESMRASVSFEAYGPPKKIRRTRAERLQPKAIFQNAHMERLFYNWIMEKNGVTFDITTVENSEDSLCANGDEVNTSKSSTKSKSKVHVLLEKAKAKLESVEARVMRRDSYISNKTEKALKIIKETREQQVIDKSIIEVELSHSNSKTGTSSDEIHAETANRKNQRKVKRQAPQPPKADLSIKNPNSEQRNEQDFSSLTSSDKQSEAESESGLSSLPKITSDESQPEQTAQPAYANKTADFEFAKPIKPARKKKLRRTLTWKKDNCIIESRPVPSSTDSESDHAKAPEKIEDEEEEVVYVNVMQPPKQTEDKPTKNQINEMAVAAQEALNKEQQENKTINDETIINNLNTPQKIRSAYTLTAMSTPSAHTESDPSPLTESDPEIRRKHSMRQLNLSSPSLKTQQEKQQQLPEKFVETKSAVNNKSALDITQPEDTLQKLIDSFVDLGFETGSNGMESPVRRAAPVPKPRRSKGSAPLFIKLTTELEKTLQQTRSGFSSTPVRGMTTNQSHQAFNNNAARQLQQQSLSPISTLTAARRRSLNPMEDSRRNSITMQVICEDRPLEHVDRSQTQTPQSATSMETSFFGNSFNLNVSHNNEQQERTSKFWIRADDFTINMDVFYNPPDRLRLLYDIFSQKSSETSDLHFGIDDYRFSTQKSGDKADISNRLPTINGCSHYWFSTGDLAVPFNGKYLAPEKIERMFTFVKETINEKTQLSFGVDDYEFSRVPENLDSCAKFSMESSYSMLVGLQGTNSGLEGRGRSAWPSSVYNSANSNASSIKTSDLDCSVVGSDYDDSELRYLTESPTGTNYYDISSVDSADLILPRKSNETKCEHFFDMKFDFEALDKLFEEDQKKALNKSLDSNHKQSIPEMLQKLQHQKLKLTALEKRMKTYSNHSSIAGAVIPHSRESPLYMHKLRTMIHAIDNIGRETDFKACSMKQLESFMLFLTRYADMCLASCDKHMNKVLDALLDQQQKQQEELIKSNNELGVA</sequence>